<feature type="compositionally biased region" description="Basic and acidic residues" evidence="5">
    <location>
        <begin position="356"/>
        <end position="371"/>
    </location>
</feature>
<dbReference type="GO" id="GO:0046872">
    <property type="term" value="F:metal ion binding"/>
    <property type="evidence" value="ECO:0007669"/>
    <property type="project" value="UniProtKB-KW"/>
</dbReference>
<proteinExistence type="predicted"/>
<evidence type="ECO:0000256" key="5">
    <source>
        <dbReference type="SAM" id="MobiDB-lite"/>
    </source>
</evidence>
<accession>A0A914V2Q3</accession>
<dbReference type="PANTHER" id="PTHR23167:SF46">
    <property type="entry name" value="EPS15 HOMOLOGY DOMAIN CONTAINING PROTEIN-BINDING PROTEIN 1, ISOFORM F"/>
    <property type="match status" value="1"/>
</dbReference>
<dbReference type="Pfam" id="PF00412">
    <property type="entry name" value="LIM"/>
    <property type="match status" value="1"/>
</dbReference>
<evidence type="ECO:0000256" key="2">
    <source>
        <dbReference type="ARBA" id="ARBA00022833"/>
    </source>
</evidence>
<dbReference type="AlphaFoldDB" id="A0A914V2Q3"/>
<evidence type="ECO:0000256" key="3">
    <source>
        <dbReference type="ARBA" id="ARBA00023038"/>
    </source>
</evidence>
<organism evidence="7 8">
    <name type="scientific">Plectus sambesii</name>
    <dbReference type="NCBI Taxonomy" id="2011161"/>
    <lineage>
        <taxon>Eukaryota</taxon>
        <taxon>Metazoa</taxon>
        <taxon>Ecdysozoa</taxon>
        <taxon>Nematoda</taxon>
        <taxon>Chromadorea</taxon>
        <taxon>Plectida</taxon>
        <taxon>Plectina</taxon>
        <taxon>Plectoidea</taxon>
        <taxon>Plectidae</taxon>
        <taxon>Plectus</taxon>
    </lineage>
</organism>
<dbReference type="Pfam" id="PF12130">
    <property type="entry name" value="bMERB_dom"/>
    <property type="match status" value="1"/>
</dbReference>
<dbReference type="WBParaSite" id="PSAMB.scaffold1479size30973.g13444.t1">
    <property type="protein sequence ID" value="PSAMB.scaffold1479size30973.g13444.t1"/>
    <property type="gene ID" value="PSAMB.scaffold1479size30973.g13444"/>
</dbReference>
<dbReference type="PANTHER" id="PTHR23167">
    <property type="entry name" value="CALPONIN HOMOLOGY DOMAIN-CONTAINING PROTEIN DDB_G0272472-RELATED"/>
    <property type="match status" value="1"/>
</dbReference>
<feature type="region of interest" description="Disordered" evidence="5">
    <location>
        <begin position="663"/>
        <end position="693"/>
    </location>
</feature>
<dbReference type="InterPro" id="IPR050540">
    <property type="entry name" value="F-actin_Monoox_Mical"/>
</dbReference>
<dbReference type="SMART" id="SM01203">
    <property type="entry name" value="DUF3585"/>
    <property type="match status" value="1"/>
</dbReference>
<feature type="compositionally biased region" description="Acidic residues" evidence="5">
    <location>
        <begin position="285"/>
        <end position="294"/>
    </location>
</feature>
<dbReference type="PROSITE" id="PS00478">
    <property type="entry name" value="LIM_DOMAIN_1"/>
    <property type="match status" value="1"/>
</dbReference>
<evidence type="ECO:0000256" key="4">
    <source>
        <dbReference type="PROSITE-ProRule" id="PRU00125"/>
    </source>
</evidence>
<evidence type="ECO:0000256" key="1">
    <source>
        <dbReference type="ARBA" id="ARBA00022723"/>
    </source>
</evidence>
<evidence type="ECO:0000313" key="8">
    <source>
        <dbReference type="WBParaSite" id="PSAMB.scaffold1479size30973.g13444.t1"/>
    </source>
</evidence>
<name>A0A914V2Q3_9BILA</name>
<evidence type="ECO:0000313" key="7">
    <source>
        <dbReference type="Proteomes" id="UP000887566"/>
    </source>
</evidence>
<dbReference type="Proteomes" id="UP000887566">
    <property type="component" value="Unplaced"/>
</dbReference>
<dbReference type="PROSITE" id="PS50023">
    <property type="entry name" value="LIM_DOMAIN_2"/>
    <property type="match status" value="1"/>
</dbReference>
<sequence>MSESFEKLEELSKWTEANGHFFRSRHPWLAGDWRTLLEALNLLLNAERRLPSPPVSPGSTGSDTKILYKLSFDSTTQLAEEALGIPLLIVESDLDVKQPTSRMAVLTYTICMKHSYGSSLSGFNRSPSNTLEDESRVAIDIKPPEEAPTCRQCKERPFFAERVVVDKAVWHRRCFRCSKCSKQLHRGAFRQSLNQTHAYECLEHDGRSLLDDNDSKVVKEIVDKPTTNSKPALPPKPSLTKPTIDIADECDHYSSADPPIANANSPVVSPRAGGSLKSSGSQNPFDDDDEGDDDQLAKSPAINLPATQTTAVPPTIQLETANAAPESLAPVAPPRRKRQSQQNSQQSSRSGSLNRILDDLPKKAAEAKPDICDYPDFLNPFGSDDGNDSDTTSDYDDTLNPFADDQDDDSSATGALSDADSLSKSMSAVRLRTMPPPVPAKPRLSLQPGMLSDATDENRRRSMTPSKSPSRMKRQAPQPPSQLPGDSDRPKSNPPPPPKPPRPSIETLQRRKKRQAPPPPMPLKRKVKFTDHKIPESLDEVTSTLTALDAEQEKLEVLGKAAEKELLFVIEQSPKDWERHAKVEQWIQLVEQKCELIKRESAVVCNWLEMYLNELHSDTEYQLRCLIEKPESEKSDADIAREAKLLESLLDIISQKNRLIESQDTTNTRRMSADEDTLTKPAISPDKAKSKKLKIRIKKLRKKLGEGKKTKKENKE</sequence>
<feature type="domain" description="LIM zinc-binding" evidence="6">
    <location>
        <begin position="148"/>
        <end position="212"/>
    </location>
</feature>
<protein>
    <submittedName>
        <fullName evidence="8">LIM zinc-binding domain-containing protein</fullName>
    </submittedName>
</protein>
<feature type="compositionally biased region" description="Acidic residues" evidence="5">
    <location>
        <begin position="385"/>
        <end position="397"/>
    </location>
</feature>
<dbReference type="InterPro" id="IPR001781">
    <property type="entry name" value="Znf_LIM"/>
</dbReference>
<keyword evidence="3 4" id="KW-0440">LIM domain</keyword>
<keyword evidence="1 4" id="KW-0479">Metal-binding</keyword>
<dbReference type="SMART" id="SM00132">
    <property type="entry name" value="LIM"/>
    <property type="match status" value="1"/>
</dbReference>
<keyword evidence="7" id="KW-1185">Reference proteome</keyword>
<feature type="compositionally biased region" description="Low complexity" evidence="5">
    <location>
        <begin position="340"/>
        <end position="355"/>
    </location>
</feature>
<evidence type="ECO:0000259" key="6">
    <source>
        <dbReference type="PROSITE" id="PS50023"/>
    </source>
</evidence>
<feature type="compositionally biased region" description="Pro residues" evidence="5">
    <location>
        <begin position="492"/>
        <end position="503"/>
    </location>
</feature>
<keyword evidence="2 4" id="KW-0862">Zinc</keyword>
<dbReference type="Gene3D" id="2.10.110.10">
    <property type="entry name" value="Cysteine Rich Protein"/>
    <property type="match status" value="1"/>
</dbReference>
<dbReference type="InterPro" id="IPR022735">
    <property type="entry name" value="bMERB_dom"/>
</dbReference>
<dbReference type="SUPFAM" id="SSF57716">
    <property type="entry name" value="Glucocorticoid receptor-like (DNA-binding domain)"/>
    <property type="match status" value="1"/>
</dbReference>
<feature type="region of interest" description="Disordered" evidence="5">
    <location>
        <begin position="326"/>
        <end position="531"/>
    </location>
</feature>
<reference evidence="8" key="1">
    <citation type="submission" date="2022-11" db="UniProtKB">
        <authorList>
            <consortium name="WormBaseParasite"/>
        </authorList>
    </citation>
    <scope>IDENTIFICATION</scope>
</reference>
<feature type="region of interest" description="Disordered" evidence="5">
    <location>
        <begin position="222"/>
        <end position="311"/>
    </location>
</feature>